<proteinExistence type="predicted"/>
<accession>A0A067EMF2</accession>
<evidence type="ECO:0000256" key="2">
    <source>
        <dbReference type="ARBA" id="ARBA00022692"/>
    </source>
</evidence>
<comment type="subcellular location">
    <subcellularLocation>
        <location evidence="1">Membrane</location>
        <topology evidence="1">Single-pass type I membrane protein</topology>
    </subcellularLocation>
</comment>
<sequence length="186" mass="21256">MVINWIQLQPLDCEFPDVLKTQHQLQLLIISRNQIHGRISNWMWDMGVRTFTNNFHGRIPQTYVQGCNLDFLRLNGNCLERPIPTSLIDYVNMNFLNVGNNKLSGPIPKCKNIQTERILTTSATIDLSSNRFQEKILEVVGKLNSLKNSNISHNNLIGGIPSSLRNLTEFESLDLSLNKFVEHIPT</sequence>
<dbReference type="Proteomes" id="UP000027120">
    <property type="component" value="Unassembled WGS sequence"/>
</dbReference>
<dbReference type="PANTHER" id="PTHR48063">
    <property type="entry name" value="LRR RECEPTOR-LIKE KINASE"/>
    <property type="match status" value="1"/>
</dbReference>
<reference evidence="8 9" key="1">
    <citation type="submission" date="2014-04" db="EMBL/GenBank/DDBJ databases">
        <authorList>
            <consortium name="International Citrus Genome Consortium"/>
            <person name="Gmitter F."/>
            <person name="Chen C."/>
            <person name="Farmerie W."/>
            <person name="Harkins T."/>
            <person name="Desany B."/>
            <person name="Mohiuddin M."/>
            <person name="Kodira C."/>
            <person name="Borodovsky M."/>
            <person name="Lomsadze A."/>
            <person name="Burns P."/>
            <person name="Jenkins J."/>
            <person name="Prochnik S."/>
            <person name="Shu S."/>
            <person name="Chapman J."/>
            <person name="Pitluck S."/>
            <person name="Schmutz J."/>
            <person name="Rokhsar D."/>
        </authorList>
    </citation>
    <scope>NUCLEOTIDE SEQUENCE</scope>
</reference>
<keyword evidence="2" id="KW-0812">Transmembrane</keyword>
<dbReference type="InterPro" id="IPR032675">
    <property type="entry name" value="LRR_dom_sf"/>
</dbReference>
<evidence type="ECO:0000256" key="3">
    <source>
        <dbReference type="ARBA" id="ARBA00022729"/>
    </source>
</evidence>
<keyword evidence="6" id="KW-0675">Receptor</keyword>
<evidence type="ECO:0008006" key="10">
    <source>
        <dbReference type="Google" id="ProtNLM"/>
    </source>
</evidence>
<dbReference type="EMBL" id="KK784974">
    <property type="protein sequence ID" value="KDO56354.1"/>
    <property type="molecule type" value="Genomic_DNA"/>
</dbReference>
<dbReference type="PANTHER" id="PTHR48063:SF112">
    <property type="entry name" value="RECEPTOR LIKE PROTEIN 30-LIKE"/>
    <property type="match status" value="1"/>
</dbReference>
<evidence type="ECO:0000256" key="4">
    <source>
        <dbReference type="ARBA" id="ARBA00022989"/>
    </source>
</evidence>
<keyword evidence="5" id="KW-0472">Membrane</keyword>
<keyword evidence="4" id="KW-1133">Transmembrane helix</keyword>
<keyword evidence="7" id="KW-0325">Glycoprotein</keyword>
<keyword evidence="3" id="KW-0732">Signal</keyword>
<gene>
    <name evidence="8" type="ORF">CISIN_1g047050mg</name>
</gene>
<evidence type="ECO:0000313" key="9">
    <source>
        <dbReference type="Proteomes" id="UP000027120"/>
    </source>
</evidence>
<dbReference type="AlphaFoldDB" id="A0A067EMF2"/>
<evidence type="ECO:0000313" key="8">
    <source>
        <dbReference type="EMBL" id="KDO56354.1"/>
    </source>
</evidence>
<organism evidence="8 9">
    <name type="scientific">Citrus sinensis</name>
    <name type="common">Sweet orange</name>
    <name type="synonym">Citrus aurantium var. sinensis</name>
    <dbReference type="NCBI Taxonomy" id="2711"/>
    <lineage>
        <taxon>Eukaryota</taxon>
        <taxon>Viridiplantae</taxon>
        <taxon>Streptophyta</taxon>
        <taxon>Embryophyta</taxon>
        <taxon>Tracheophyta</taxon>
        <taxon>Spermatophyta</taxon>
        <taxon>Magnoliopsida</taxon>
        <taxon>eudicotyledons</taxon>
        <taxon>Gunneridae</taxon>
        <taxon>Pentapetalae</taxon>
        <taxon>rosids</taxon>
        <taxon>malvids</taxon>
        <taxon>Sapindales</taxon>
        <taxon>Rutaceae</taxon>
        <taxon>Aurantioideae</taxon>
        <taxon>Citrus</taxon>
    </lineage>
</organism>
<dbReference type="STRING" id="2711.A0A067EMF2"/>
<dbReference type="InterPro" id="IPR001611">
    <property type="entry name" value="Leu-rich_rpt"/>
</dbReference>
<evidence type="ECO:0000256" key="7">
    <source>
        <dbReference type="ARBA" id="ARBA00023180"/>
    </source>
</evidence>
<name>A0A067EMF2_CITSI</name>
<dbReference type="Gene3D" id="3.80.10.10">
    <property type="entry name" value="Ribonuclease Inhibitor"/>
    <property type="match status" value="1"/>
</dbReference>
<dbReference type="Pfam" id="PF00560">
    <property type="entry name" value="LRR_1"/>
    <property type="match status" value="1"/>
</dbReference>
<evidence type="ECO:0000256" key="6">
    <source>
        <dbReference type="ARBA" id="ARBA00023170"/>
    </source>
</evidence>
<dbReference type="GO" id="GO:0016020">
    <property type="term" value="C:membrane"/>
    <property type="evidence" value="ECO:0007669"/>
    <property type="project" value="UniProtKB-SubCell"/>
</dbReference>
<dbReference type="InterPro" id="IPR046956">
    <property type="entry name" value="RLP23-like"/>
</dbReference>
<protein>
    <recommendedName>
        <fullName evidence="10">Leucine-rich repeat-containing N-terminal plant-type domain-containing protein</fullName>
    </recommendedName>
</protein>
<evidence type="ECO:0000256" key="1">
    <source>
        <dbReference type="ARBA" id="ARBA00004479"/>
    </source>
</evidence>
<dbReference type="SUPFAM" id="SSF52058">
    <property type="entry name" value="L domain-like"/>
    <property type="match status" value="1"/>
</dbReference>
<evidence type="ECO:0000256" key="5">
    <source>
        <dbReference type="ARBA" id="ARBA00023136"/>
    </source>
</evidence>
<keyword evidence="9" id="KW-1185">Reference proteome</keyword>
<dbReference type="SMR" id="A0A067EMF2"/>